<evidence type="ECO:0000256" key="1">
    <source>
        <dbReference type="ARBA" id="ARBA00010883"/>
    </source>
</evidence>
<dbReference type="EMBL" id="HACM01000916">
    <property type="protein sequence ID" value="CRZ01358.1"/>
    <property type="molecule type" value="Transcribed_RNA"/>
</dbReference>
<evidence type="ECO:0000259" key="4">
    <source>
        <dbReference type="PROSITE" id="PS51207"/>
    </source>
</evidence>
<feature type="domain" description="PX" evidence="3">
    <location>
        <begin position="242"/>
        <end position="353"/>
    </location>
</feature>
<name>A0A0H5QHB5_9EUKA</name>
<dbReference type="SMART" id="SM00312">
    <property type="entry name" value="PX"/>
    <property type="match status" value="1"/>
</dbReference>
<dbReference type="PROSITE" id="PS50195">
    <property type="entry name" value="PX"/>
    <property type="match status" value="1"/>
</dbReference>
<dbReference type="Pfam" id="PF02194">
    <property type="entry name" value="PXA"/>
    <property type="match status" value="1"/>
</dbReference>
<dbReference type="Gene3D" id="3.30.1520.10">
    <property type="entry name" value="Phox-like domain"/>
    <property type="match status" value="1"/>
</dbReference>
<dbReference type="GO" id="GO:0035091">
    <property type="term" value="F:phosphatidylinositol binding"/>
    <property type="evidence" value="ECO:0007669"/>
    <property type="project" value="InterPro"/>
</dbReference>
<dbReference type="CDD" id="cd06093">
    <property type="entry name" value="PX_domain"/>
    <property type="match status" value="1"/>
</dbReference>
<evidence type="ECO:0008006" key="6">
    <source>
        <dbReference type="Google" id="ProtNLM"/>
    </source>
</evidence>
<dbReference type="PANTHER" id="PTHR22775">
    <property type="entry name" value="SORTING NEXIN"/>
    <property type="match status" value="1"/>
</dbReference>
<accession>A0A0H5QHB5</accession>
<dbReference type="AlphaFoldDB" id="A0A0H5QHB5"/>
<dbReference type="InterPro" id="IPR003114">
    <property type="entry name" value="Phox_assoc"/>
</dbReference>
<dbReference type="PROSITE" id="PS51207">
    <property type="entry name" value="PXA"/>
    <property type="match status" value="1"/>
</dbReference>
<dbReference type="Pfam" id="PF00787">
    <property type="entry name" value="PX"/>
    <property type="match status" value="1"/>
</dbReference>
<feature type="region of interest" description="Disordered" evidence="2">
    <location>
        <begin position="352"/>
        <end position="372"/>
    </location>
</feature>
<dbReference type="Pfam" id="PF08628">
    <property type="entry name" value="Nexin_C"/>
    <property type="match status" value="1"/>
</dbReference>
<reference evidence="5" key="1">
    <citation type="submission" date="2015-04" db="EMBL/GenBank/DDBJ databases">
        <title>The genome sequence of the plant pathogenic Rhizarian Plasmodiophora brassicae reveals insights in its biotrophic life cycle and the origin of chitin synthesis.</title>
        <authorList>
            <person name="Schwelm A."/>
            <person name="Fogelqvist J."/>
            <person name="Knaust A."/>
            <person name="Julke S."/>
            <person name="Lilja T."/>
            <person name="Dhandapani V."/>
            <person name="Bonilla-Rosso G."/>
            <person name="Karlsson M."/>
            <person name="Shevchenko A."/>
            <person name="Choi S.R."/>
            <person name="Kim H.G."/>
            <person name="Park J.Y."/>
            <person name="Lim Y.P."/>
            <person name="Ludwig-Muller J."/>
            <person name="Dixelius C."/>
        </authorList>
    </citation>
    <scope>NUCLEOTIDE SEQUENCE</scope>
    <source>
        <tissue evidence="5">Potato root galls</tissue>
    </source>
</reference>
<dbReference type="SUPFAM" id="SSF64268">
    <property type="entry name" value="PX domain"/>
    <property type="match status" value="1"/>
</dbReference>
<protein>
    <recommendedName>
        <fullName evidence="6">PX domain-containing protein</fullName>
    </recommendedName>
</protein>
<evidence type="ECO:0000259" key="3">
    <source>
        <dbReference type="PROSITE" id="PS50195"/>
    </source>
</evidence>
<proteinExistence type="inferred from homology"/>
<evidence type="ECO:0000313" key="5">
    <source>
        <dbReference type="EMBL" id="CRZ01358.1"/>
    </source>
</evidence>
<comment type="similarity">
    <text evidence="1">Belongs to the sorting nexin family.</text>
</comment>
<dbReference type="PANTHER" id="PTHR22775:SF3">
    <property type="entry name" value="SORTING NEXIN-13"/>
    <property type="match status" value="1"/>
</dbReference>
<dbReference type="InterPro" id="IPR001683">
    <property type="entry name" value="PX_dom"/>
</dbReference>
<feature type="domain" description="PXA" evidence="4">
    <location>
        <begin position="51"/>
        <end position="198"/>
    </location>
</feature>
<evidence type="ECO:0000256" key="2">
    <source>
        <dbReference type="SAM" id="MobiDB-lite"/>
    </source>
</evidence>
<dbReference type="InterPro" id="IPR036871">
    <property type="entry name" value="PX_dom_sf"/>
</dbReference>
<sequence>MLVIALILTMMVGILVLFHRLSGWDKVEFSSCPPRYACLPPVSATSVPYSGPTVPATLNVTCDLIMRDFVYRWWSGFTSDESFPNHVRGLIASSINLFIDDAAAINWPQLLRQYVYIIKDRLLDTAAHEPASLNNSYIHDQCRSIIRRFLSHFIPKSETSVHLMLEELFTTTVALPLLHQLEPTLINQSIIDWVRADPQSVASALVDQVVSQSPTTMETKSAGCPTSRSTSLSHPDRSSTGATAWRLEISQAVLKFDPKPFVVYSIEIQYGHSHWEIGRRYSDFVSLHSQLLKCIPDFPVCLPKKTILDRFKRRFIELRRLELRRYLQQVINFPACLQTSVWFEWLTPRGSDMTATASPRSAPPSEDIDNRDSCNSFADSESEFIAMTTRRFGDYDDNPHIKLLVGDLLALFKSIIELDGNDVSLRTRTGFRIVCASVERPIRIYLRHIADEESRRGLIGRSLVWLTALVWPQGTLVEDTEPTADLSHAAQAALRRDAEIALCSCVPAALSMTLGQSVCRLAIRNILNLLNRKDELVDVVLLMLETTVQVMVSPQKSAGEPDKAHATG</sequence>
<dbReference type="InterPro" id="IPR013937">
    <property type="entry name" value="Sorting_nexin_C"/>
</dbReference>
<feature type="region of interest" description="Disordered" evidence="2">
    <location>
        <begin position="216"/>
        <end position="238"/>
    </location>
</feature>
<organism evidence="5">
    <name type="scientific">Spongospora subterranea</name>
    <dbReference type="NCBI Taxonomy" id="70186"/>
    <lineage>
        <taxon>Eukaryota</taxon>
        <taxon>Sar</taxon>
        <taxon>Rhizaria</taxon>
        <taxon>Endomyxa</taxon>
        <taxon>Phytomyxea</taxon>
        <taxon>Plasmodiophorida</taxon>
        <taxon>Plasmodiophoridae</taxon>
        <taxon>Spongospora</taxon>
    </lineage>
</organism>